<keyword evidence="1" id="KW-0812">Transmembrane</keyword>
<reference evidence="2 5" key="3">
    <citation type="submission" date="2016-04" db="EMBL/GenBank/DDBJ databases">
        <title>Complete genome sequence of Thermococcus chitonophagus type strain GC74.</title>
        <authorList>
            <person name="Oger P.M."/>
        </authorList>
    </citation>
    <scope>NUCLEOTIDE SEQUENCE [LARGE SCALE GENOMIC DNA]</scope>
    <source>
        <strain evidence="2 5">GC74</strain>
    </source>
</reference>
<protein>
    <submittedName>
        <fullName evidence="3">Uncharacterized protein</fullName>
    </submittedName>
</protein>
<organism evidence="3 4">
    <name type="scientific">Thermococcus chitonophagus</name>
    <dbReference type="NCBI Taxonomy" id="54262"/>
    <lineage>
        <taxon>Archaea</taxon>
        <taxon>Methanobacteriati</taxon>
        <taxon>Methanobacteriota</taxon>
        <taxon>Thermococci</taxon>
        <taxon>Thermococcales</taxon>
        <taxon>Thermococcaceae</taxon>
        <taxon>Thermococcus</taxon>
    </lineage>
</organism>
<feature type="transmembrane region" description="Helical" evidence="1">
    <location>
        <begin position="72"/>
        <end position="90"/>
    </location>
</feature>
<dbReference type="EMBL" id="LN999010">
    <property type="protein sequence ID" value="CUX78311.1"/>
    <property type="molecule type" value="Genomic_DNA"/>
</dbReference>
<dbReference type="Proteomes" id="UP000093069">
    <property type="component" value="Chromosome I"/>
</dbReference>
<reference evidence="4" key="1">
    <citation type="submission" date="2016-01" db="EMBL/GenBank/DDBJ databases">
        <authorList>
            <person name="Vorgias C.E."/>
        </authorList>
    </citation>
    <scope>NUCLEOTIDE SEQUENCE [LARGE SCALE GENOMIC DNA]</scope>
</reference>
<dbReference type="RefSeq" id="WP_068578256.1">
    <property type="nucleotide sequence ID" value="NZ_CP015193.1"/>
</dbReference>
<name>A0A160VWH9_9EURY</name>
<gene>
    <name evidence="2" type="ORF">A3L04_06990</name>
    <name evidence="3" type="ORF">CHITON_1532</name>
</gene>
<dbReference type="STRING" id="54262.CHITON_1532"/>
<feature type="transmembrane region" description="Helical" evidence="1">
    <location>
        <begin position="34"/>
        <end position="51"/>
    </location>
</feature>
<keyword evidence="1" id="KW-1133">Transmembrane helix</keyword>
<evidence type="ECO:0000256" key="1">
    <source>
        <dbReference type="SAM" id="Phobius"/>
    </source>
</evidence>
<dbReference type="AlphaFoldDB" id="A0A160VWH9"/>
<evidence type="ECO:0000313" key="4">
    <source>
        <dbReference type="Proteomes" id="UP000093069"/>
    </source>
</evidence>
<dbReference type="Proteomes" id="UP000250189">
    <property type="component" value="Chromosome"/>
</dbReference>
<accession>A0A160VWH9</accession>
<dbReference type="GeneID" id="33322311"/>
<feature type="transmembrane region" description="Helical" evidence="1">
    <location>
        <begin position="7"/>
        <end position="28"/>
    </location>
</feature>
<proteinExistence type="predicted"/>
<evidence type="ECO:0000313" key="5">
    <source>
        <dbReference type="Proteomes" id="UP000250189"/>
    </source>
</evidence>
<keyword evidence="1" id="KW-0472">Membrane</keyword>
<evidence type="ECO:0000313" key="2">
    <source>
        <dbReference type="EMBL" id="ASJ16838.1"/>
    </source>
</evidence>
<sequence>MNPENKMMLIAYAIFTIAGIISGVASAYAPLGWIIGWAIYVISPKIIMGLVKDIPEELKNERVLLKKTFWSFFFFWLYFTGMTYTIMINYQPVAYYNQTIYYNITKG</sequence>
<evidence type="ECO:0000313" key="3">
    <source>
        <dbReference type="EMBL" id="CUX78311.1"/>
    </source>
</evidence>
<keyword evidence="5" id="KW-1185">Reference proteome</keyword>
<reference evidence="3" key="2">
    <citation type="submission" date="2016-01" db="EMBL/GenBank/DDBJ databases">
        <authorList>
            <person name="Oliw E.H."/>
        </authorList>
    </citation>
    <scope>NUCLEOTIDE SEQUENCE</scope>
    <source>
        <strain evidence="3">1</strain>
    </source>
</reference>
<dbReference type="EMBL" id="CP015193">
    <property type="protein sequence ID" value="ASJ16838.1"/>
    <property type="molecule type" value="Genomic_DNA"/>
</dbReference>
<dbReference type="KEGG" id="tch:CHITON_1532"/>
<dbReference type="OrthoDB" id="85757at2157"/>